<evidence type="ECO:0000313" key="2">
    <source>
        <dbReference type="Proteomes" id="UP001060215"/>
    </source>
</evidence>
<organism evidence="1 2">
    <name type="scientific">Camellia lanceoleosa</name>
    <dbReference type="NCBI Taxonomy" id="1840588"/>
    <lineage>
        <taxon>Eukaryota</taxon>
        <taxon>Viridiplantae</taxon>
        <taxon>Streptophyta</taxon>
        <taxon>Embryophyta</taxon>
        <taxon>Tracheophyta</taxon>
        <taxon>Spermatophyta</taxon>
        <taxon>Magnoliopsida</taxon>
        <taxon>eudicotyledons</taxon>
        <taxon>Gunneridae</taxon>
        <taxon>Pentapetalae</taxon>
        <taxon>asterids</taxon>
        <taxon>Ericales</taxon>
        <taxon>Theaceae</taxon>
        <taxon>Camellia</taxon>
    </lineage>
</organism>
<gene>
    <name evidence="1" type="ORF">LOK49_LG06G00977</name>
</gene>
<protein>
    <submittedName>
        <fullName evidence="1">Uncharacterized protein</fullName>
    </submittedName>
</protein>
<evidence type="ECO:0000313" key="1">
    <source>
        <dbReference type="EMBL" id="KAI8011287.1"/>
    </source>
</evidence>
<dbReference type="Proteomes" id="UP001060215">
    <property type="component" value="Chromosome 5"/>
</dbReference>
<comment type="caution">
    <text evidence="1">The sequence shown here is derived from an EMBL/GenBank/DDBJ whole genome shotgun (WGS) entry which is preliminary data.</text>
</comment>
<reference evidence="1 2" key="1">
    <citation type="journal article" date="2022" name="Plant J.">
        <title>Chromosome-level genome of Camellia lanceoleosa provides a valuable resource for understanding genome evolution and self-incompatibility.</title>
        <authorList>
            <person name="Gong W."/>
            <person name="Xiao S."/>
            <person name="Wang L."/>
            <person name="Liao Z."/>
            <person name="Chang Y."/>
            <person name="Mo W."/>
            <person name="Hu G."/>
            <person name="Li W."/>
            <person name="Zhao G."/>
            <person name="Zhu H."/>
            <person name="Hu X."/>
            <person name="Ji K."/>
            <person name="Xiang X."/>
            <person name="Song Q."/>
            <person name="Yuan D."/>
            <person name="Jin S."/>
            <person name="Zhang L."/>
        </authorList>
    </citation>
    <scope>NUCLEOTIDE SEQUENCE [LARGE SCALE GENOMIC DNA]</scope>
    <source>
        <strain evidence="1">SQ_2022a</strain>
    </source>
</reference>
<keyword evidence="2" id="KW-1185">Reference proteome</keyword>
<proteinExistence type="predicted"/>
<sequence length="151" mass="17221">MEAAAYSRTWRGHMQNLLGYACSFYYVYKMIKSLQSVVFREAGSVDPVTRTISIFLQFFDIGINAALLSQAEVQKMRVEMSALKRDAERYSRQDYLGPEIVSHFVMRGTSVAEIVKHLIAVLKKKNDDVSNIFLEALKRVMLGTLWSSLTN</sequence>
<accession>A0ACC0HEI0</accession>
<name>A0ACC0HEI0_9ERIC</name>
<dbReference type="EMBL" id="CM045762">
    <property type="protein sequence ID" value="KAI8011287.1"/>
    <property type="molecule type" value="Genomic_DNA"/>
</dbReference>